<dbReference type="PANTHER" id="PTHR10855">
    <property type="entry name" value="26S PROTEASOME NON-ATPASE REGULATORY SUBUNIT 12/COP9 SIGNALOSOME COMPLEX SUBUNIT 4"/>
    <property type="match status" value="1"/>
</dbReference>
<dbReference type="InterPro" id="IPR054559">
    <property type="entry name" value="PSMD12-CSN4-like_N"/>
</dbReference>
<accession>A0ABQ9HVU9</accession>
<evidence type="ECO:0000313" key="3">
    <source>
        <dbReference type="Proteomes" id="UP001159363"/>
    </source>
</evidence>
<gene>
    <name evidence="2" type="ORF">PR048_008004</name>
</gene>
<dbReference type="InterPro" id="IPR040134">
    <property type="entry name" value="PSMD12/CSN4"/>
</dbReference>
<dbReference type="Proteomes" id="UP001159363">
    <property type="component" value="Chromosome 3"/>
</dbReference>
<feature type="domain" description="PSMD12/CSN4-like N-terminal" evidence="1">
    <location>
        <begin position="2"/>
        <end position="77"/>
    </location>
</feature>
<comment type="caution">
    <text evidence="2">The sequence shown here is derived from an EMBL/GenBank/DDBJ whole genome shotgun (WGS) entry which is preliminary data.</text>
</comment>
<reference evidence="2 3" key="1">
    <citation type="submission" date="2023-02" db="EMBL/GenBank/DDBJ databases">
        <title>LHISI_Scaffold_Assembly.</title>
        <authorList>
            <person name="Stuart O.P."/>
            <person name="Cleave R."/>
            <person name="Magrath M.J.L."/>
            <person name="Mikheyev A.S."/>
        </authorList>
    </citation>
    <scope>NUCLEOTIDE SEQUENCE [LARGE SCALE GENOMIC DNA]</scope>
    <source>
        <strain evidence="2">Daus_M_001</strain>
        <tissue evidence="2">Leg muscle</tissue>
    </source>
</reference>
<sequence length="77" mass="8802">MISTGRVLVAIVQICFEAKNWNALNEHILMLSRRRSQLKQAVAKMVQECCTYVDQAPDKEIRIKLIDTLRSVTEGKV</sequence>
<organism evidence="2 3">
    <name type="scientific">Dryococelus australis</name>
    <dbReference type="NCBI Taxonomy" id="614101"/>
    <lineage>
        <taxon>Eukaryota</taxon>
        <taxon>Metazoa</taxon>
        <taxon>Ecdysozoa</taxon>
        <taxon>Arthropoda</taxon>
        <taxon>Hexapoda</taxon>
        <taxon>Insecta</taxon>
        <taxon>Pterygota</taxon>
        <taxon>Neoptera</taxon>
        <taxon>Polyneoptera</taxon>
        <taxon>Phasmatodea</taxon>
        <taxon>Verophasmatodea</taxon>
        <taxon>Anareolatae</taxon>
        <taxon>Phasmatidae</taxon>
        <taxon>Eurycanthinae</taxon>
        <taxon>Dryococelus</taxon>
    </lineage>
</organism>
<keyword evidence="3" id="KW-1185">Reference proteome</keyword>
<evidence type="ECO:0000259" key="1">
    <source>
        <dbReference type="Pfam" id="PF22241"/>
    </source>
</evidence>
<dbReference type="EMBL" id="JARBHB010000003">
    <property type="protein sequence ID" value="KAJ8888513.1"/>
    <property type="molecule type" value="Genomic_DNA"/>
</dbReference>
<proteinExistence type="predicted"/>
<dbReference type="PANTHER" id="PTHR10855:SF1">
    <property type="entry name" value="26S PROTEASOME NON-ATPASE REGULATORY SUBUNIT 12"/>
    <property type="match status" value="1"/>
</dbReference>
<protein>
    <recommendedName>
        <fullName evidence="1">PSMD12/CSN4-like N-terminal domain-containing protein</fullName>
    </recommendedName>
</protein>
<evidence type="ECO:0000313" key="2">
    <source>
        <dbReference type="EMBL" id="KAJ8888513.1"/>
    </source>
</evidence>
<name>A0ABQ9HVU9_9NEOP</name>
<dbReference type="Pfam" id="PF22241">
    <property type="entry name" value="PSMD12-CSN4_N"/>
    <property type="match status" value="1"/>
</dbReference>